<dbReference type="eggNOG" id="KOG0498">
    <property type="taxonomic scope" value="Eukaryota"/>
</dbReference>
<proteinExistence type="predicted"/>
<evidence type="ECO:0000313" key="3">
    <source>
        <dbReference type="Proteomes" id="UP000009168"/>
    </source>
</evidence>
<dbReference type="KEGG" id="tet:TTHERM_00204160"/>
<dbReference type="HOGENOM" id="CLU_261950_0_0_1"/>
<dbReference type="Proteomes" id="UP000009168">
    <property type="component" value="Unassembled WGS sequence"/>
</dbReference>
<reference evidence="3" key="1">
    <citation type="journal article" date="2006" name="PLoS Biol.">
        <title>Macronuclear genome sequence of the ciliate Tetrahymena thermophila, a model eukaryote.</title>
        <authorList>
            <person name="Eisen J.A."/>
            <person name="Coyne R.S."/>
            <person name="Wu M."/>
            <person name="Wu D."/>
            <person name="Thiagarajan M."/>
            <person name="Wortman J.R."/>
            <person name="Badger J.H."/>
            <person name="Ren Q."/>
            <person name="Amedeo P."/>
            <person name="Jones K.M."/>
            <person name="Tallon L.J."/>
            <person name="Delcher A.L."/>
            <person name="Salzberg S.L."/>
            <person name="Silva J.C."/>
            <person name="Haas B.J."/>
            <person name="Majoros W.H."/>
            <person name="Farzad M."/>
            <person name="Carlton J.M."/>
            <person name="Smith R.K. Jr."/>
            <person name="Garg J."/>
            <person name="Pearlman R.E."/>
            <person name="Karrer K.M."/>
            <person name="Sun L."/>
            <person name="Manning G."/>
            <person name="Elde N.C."/>
            <person name="Turkewitz A.P."/>
            <person name="Asai D.J."/>
            <person name="Wilkes D.E."/>
            <person name="Wang Y."/>
            <person name="Cai H."/>
            <person name="Collins K."/>
            <person name="Stewart B.A."/>
            <person name="Lee S.R."/>
            <person name="Wilamowska K."/>
            <person name="Weinberg Z."/>
            <person name="Ruzzo W.L."/>
            <person name="Wloga D."/>
            <person name="Gaertig J."/>
            <person name="Frankel J."/>
            <person name="Tsao C.-C."/>
            <person name="Gorovsky M.A."/>
            <person name="Keeling P.J."/>
            <person name="Waller R.F."/>
            <person name="Patron N.J."/>
            <person name="Cherry J.M."/>
            <person name="Stover N.A."/>
            <person name="Krieger C.J."/>
            <person name="del Toro C."/>
            <person name="Ryder H.F."/>
            <person name="Williamson S.C."/>
            <person name="Barbeau R.A."/>
            <person name="Hamilton E.P."/>
            <person name="Orias E."/>
        </authorList>
    </citation>
    <scope>NUCLEOTIDE SEQUENCE [LARGE SCALE GENOMIC DNA]</scope>
    <source>
        <strain evidence="3">SB210</strain>
    </source>
</reference>
<feature type="region of interest" description="Disordered" evidence="1">
    <location>
        <begin position="400"/>
        <end position="441"/>
    </location>
</feature>
<name>Q22NC8_TETTS</name>
<gene>
    <name evidence="2" type="ORF">TTHERM_00204160</name>
</gene>
<feature type="compositionally biased region" description="Polar residues" evidence="1">
    <location>
        <begin position="430"/>
        <end position="439"/>
    </location>
</feature>
<evidence type="ECO:0000256" key="1">
    <source>
        <dbReference type="SAM" id="MobiDB-lite"/>
    </source>
</evidence>
<feature type="compositionally biased region" description="Basic and acidic residues" evidence="1">
    <location>
        <begin position="652"/>
        <end position="662"/>
    </location>
</feature>
<sequence>MKEFDLKCSTCQQFNHGVLECPIINPKKDMNDRNTTYIIQNKGKDCIQLRKNHDRRKKKKYNSFKYESEVRYKLREIRLDITGILSQEIQKKENSDKYLDEHDIFENFNDFEFFVKCPIIKMIKSEYNEMIYELVVDEDDEEIDEDIPFLECIQEYLRQEQKSVQEQDSDFQNQASTFKVLHQQNTNEPSIAPEQNSVDINETNNQEFQPKETSIIENLIIQQQIVPQNTAKQSFAKKQKTGNVIKGLHSIYSMDLDNDVLREQNNQQNEQNPTIQTDAYFQGLEKKMNMSSFEQDILKLFKQQNQSNGSKLKIESKTQSQFTRKRSYDQEFPEYPDSPLRRQNKLKEGKSNATNTVIAASEINNNQNQGILMRTNKRRITKTVTINQIENQLLNQMSRQISTASNQPSQCSSEQNSELKNSIKVHHQKQSSTNYSDKTQNQQILSNNNINLNMKVALPSIQQEGKEIQPSSFKYIKPPSSNMIATHQKQRQSAIVGLDLLNNIHFLQSNGKEKNKVHSDEQVWSVLPDFETFKTYQRYFPLNNIEGVIMKYNRLQDKKYKKQNQRENQLTRGKTMSYLNRCFNNKQSPQQKRRGADKSLISNINQQINQISISALKEKKKKQKLEQDSLSQCNNKSRKQTYNSNFQYSSSRVDKESDYSIM</sequence>
<dbReference type="AlphaFoldDB" id="Q22NC8"/>
<dbReference type="GeneID" id="7844133"/>
<feature type="compositionally biased region" description="Polar residues" evidence="1">
    <location>
        <begin position="628"/>
        <end position="651"/>
    </location>
</feature>
<dbReference type="RefSeq" id="XP_001007102.2">
    <property type="nucleotide sequence ID" value="XM_001007102.2"/>
</dbReference>
<keyword evidence="3" id="KW-1185">Reference proteome</keyword>
<dbReference type="InParanoid" id="Q22NC8"/>
<feature type="compositionally biased region" description="Polar residues" evidence="1">
    <location>
        <begin position="400"/>
        <end position="420"/>
    </location>
</feature>
<evidence type="ECO:0000313" key="2">
    <source>
        <dbReference type="EMBL" id="EAR86857.2"/>
    </source>
</evidence>
<protein>
    <submittedName>
        <fullName evidence="2">Cation channel family protein</fullName>
    </submittedName>
</protein>
<organism evidence="2 3">
    <name type="scientific">Tetrahymena thermophila (strain SB210)</name>
    <dbReference type="NCBI Taxonomy" id="312017"/>
    <lineage>
        <taxon>Eukaryota</taxon>
        <taxon>Sar</taxon>
        <taxon>Alveolata</taxon>
        <taxon>Ciliophora</taxon>
        <taxon>Intramacronucleata</taxon>
        <taxon>Oligohymenophorea</taxon>
        <taxon>Hymenostomatida</taxon>
        <taxon>Tetrahymenina</taxon>
        <taxon>Tetrahymenidae</taxon>
        <taxon>Tetrahymena</taxon>
    </lineage>
</organism>
<accession>Q22NC8</accession>
<feature type="region of interest" description="Disordered" evidence="1">
    <location>
        <begin position="308"/>
        <end position="351"/>
    </location>
</feature>
<feature type="region of interest" description="Disordered" evidence="1">
    <location>
        <begin position="625"/>
        <end position="662"/>
    </location>
</feature>
<dbReference type="EMBL" id="GG662857">
    <property type="protein sequence ID" value="EAR86857.2"/>
    <property type="molecule type" value="Genomic_DNA"/>
</dbReference>